<comment type="subcellular location">
    <subcellularLocation>
        <location evidence="1">Nucleus</location>
    </subcellularLocation>
</comment>
<feature type="compositionally biased region" description="Polar residues" evidence="8">
    <location>
        <begin position="859"/>
        <end position="902"/>
    </location>
</feature>
<dbReference type="CDD" id="cd00067">
    <property type="entry name" value="GAL4"/>
    <property type="match status" value="1"/>
</dbReference>
<keyword evidence="6" id="KW-0804">Transcription</keyword>
<dbReference type="AlphaFoldDB" id="A0A225A6I1"/>
<dbReference type="OrthoDB" id="5373550at2759"/>
<dbReference type="Pfam" id="PF04082">
    <property type="entry name" value="Fungal_trans"/>
    <property type="match status" value="1"/>
</dbReference>
<dbReference type="PANTHER" id="PTHR47782:SF1">
    <property type="entry name" value="PYRIMIDINE PATHWAY REGULATORY PROTEIN 1"/>
    <property type="match status" value="1"/>
</dbReference>
<dbReference type="GO" id="GO:0000981">
    <property type="term" value="F:DNA-binding transcription factor activity, RNA polymerase II-specific"/>
    <property type="evidence" value="ECO:0007669"/>
    <property type="project" value="InterPro"/>
</dbReference>
<evidence type="ECO:0000256" key="6">
    <source>
        <dbReference type="ARBA" id="ARBA00023163"/>
    </source>
</evidence>
<feature type="compositionally biased region" description="Low complexity" evidence="8">
    <location>
        <begin position="903"/>
        <end position="912"/>
    </location>
</feature>
<keyword evidence="4" id="KW-0805">Transcription regulation</keyword>
<keyword evidence="11" id="KW-1185">Reference proteome</keyword>
<feature type="region of interest" description="Disordered" evidence="8">
    <location>
        <begin position="144"/>
        <end position="206"/>
    </location>
</feature>
<keyword evidence="2" id="KW-0479">Metal-binding</keyword>
<dbReference type="InterPro" id="IPR036864">
    <property type="entry name" value="Zn2-C6_fun-type_DNA-bd_sf"/>
</dbReference>
<dbReference type="PROSITE" id="PS00463">
    <property type="entry name" value="ZN2_CY6_FUNGAL_1"/>
    <property type="match status" value="1"/>
</dbReference>
<gene>
    <name evidence="10" type="ORF">UA08_08672</name>
</gene>
<evidence type="ECO:0000256" key="2">
    <source>
        <dbReference type="ARBA" id="ARBA00022723"/>
    </source>
</evidence>
<dbReference type="Pfam" id="PF00172">
    <property type="entry name" value="Zn_clus"/>
    <property type="match status" value="1"/>
</dbReference>
<feature type="region of interest" description="Disordered" evidence="8">
    <location>
        <begin position="361"/>
        <end position="385"/>
    </location>
</feature>
<dbReference type="PANTHER" id="PTHR47782">
    <property type="entry name" value="ZN(II)2CYS6 TRANSCRIPTION FACTOR (EUROFUNG)-RELATED"/>
    <property type="match status" value="1"/>
</dbReference>
<dbReference type="InterPro" id="IPR052202">
    <property type="entry name" value="Yeast_MetPath_Reg"/>
</dbReference>
<evidence type="ECO:0000256" key="7">
    <source>
        <dbReference type="ARBA" id="ARBA00023242"/>
    </source>
</evidence>
<keyword evidence="7" id="KW-0539">Nucleus</keyword>
<evidence type="ECO:0000259" key="9">
    <source>
        <dbReference type="PROSITE" id="PS50048"/>
    </source>
</evidence>
<dbReference type="GO" id="GO:0045944">
    <property type="term" value="P:positive regulation of transcription by RNA polymerase II"/>
    <property type="evidence" value="ECO:0007669"/>
    <property type="project" value="TreeGrafter"/>
</dbReference>
<dbReference type="SMART" id="SM00906">
    <property type="entry name" value="Fungal_trans"/>
    <property type="match status" value="1"/>
</dbReference>
<dbReference type="Proteomes" id="UP000214365">
    <property type="component" value="Unassembled WGS sequence"/>
</dbReference>
<dbReference type="PROSITE" id="PS50048">
    <property type="entry name" value="ZN2_CY6_FUNGAL_2"/>
    <property type="match status" value="1"/>
</dbReference>
<dbReference type="CDD" id="cd14723">
    <property type="entry name" value="ZIP_Ppr1"/>
    <property type="match status" value="1"/>
</dbReference>
<dbReference type="STRING" id="1441469.A0A225A6I1"/>
<keyword evidence="5" id="KW-0238">DNA-binding</keyword>
<feature type="region of interest" description="Disordered" evidence="8">
    <location>
        <begin position="1"/>
        <end position="67"/>
    </location>
</feature>
<dbReference type="EMBL" id="LFMY01000016">
    <property type="protein sequence ID" value="OKL56002.1"/>
    <property type="molecule type" value="Genomic_DNA"/>
</dbReference>
<evidence type="ECO:0000256" key="8">
    <source>
        <dbReference type="SAM" id="MobiDB-lite"/>
    </source>
</evidence>
<dbReference type="SUPFAM" id="SSF57701">
    <property type="entry name" value="Zn2/Cys6 DNA-binding domain"/>
    <property type="match status" value="1"/>
</dbReference>
<dbReference type="GO" id="GO:0043565">
    <property type="term" value="F:sequence-specific DNA binding"/>
    <property type="evidence" value="ECO:0007669"/>
    <property type="project" value="TreeGrafter"/>
</dbReference>
<accession>A0A225A6I1</accession>
<sequence>MPDSPSQPGTSPGYTPTATTGIKRSRSPDESPNPLLQRPSASHSGSKPASAMSARGPQSSTSAPASASSFRNVSACNRCRLRKNRCDQRLPRCQTCEKADAKCVGFDPITKREIPRSYVFFLEARVTYLERLLLKNGIEFKPSSAFDGETEVRGTAQDSEQDVAEAGSTSRDKKKKEKALTEKKDTINSQQRDAPASGKSHEQDSKEHLDQLVSNIGMVSVQAMSDSRYLGSTSGLSFARLVFAAVKSSVNTSGSEPSSARLHDRKSSTSTGSTIRESIFGLQSRPLMRQAAFPERELADKLVALYFEHANPQMPILHRGEFMELLDRVYKTEESARGSRDLYLLNIVFAIGAGIIFEGRRSSEEGEDEDHDGNVSSGKKSSPFHSAKKQKLSGFQFQPEEYHASAVVHWEAFLSSSPLSDGSGGGLDELQAYLLLASFALLRPVAPGLWYIVGVAVRLAIDLGLHHEDGSGVDSIGEEDVQSPNHQTHPDRGRLQWVRDNRRRLWWCVYSFDRLVSTCVGRPFGITDQVITTEFPSILDDRFITKSGFRPPNPEKPSYKHVSYHYFRLRLLQSEIQEVLQYQQARFVRRSGKNSQNQFMHTKLQSAFLDRFDSFRSWRRDVHRRLLEWKEASPTKKNTGVQFSIELFELNYYQALIMLYRQTLTVPAALAGELSPTEDVSSPPSFDIDDREDEDDIYLQIAEAGQKVIKIYRQLHRVRLVNYTYLTTHHLFMAGISFLFAIWHSPVVRSRLTLDDVDFTVLAATSILSDLMEVCPPAEICRDAFERMSRATVRMGSKGFASQAVGGVSLTASTKSLASTTDNTNRTGAQNTHGTSGQRTNTQRPTRRPPTFDMDLSDLYQSPTSQQQANHPRQRSYQPAVTAQSEQYQTGSGFPQTYTGYEQPSQQQQPYYMTHSPQSVGSAPPAFTPPAQHEQPHSLTDLSLDFLDFANHHSINQDTAMGNHDGSGATLETMGLGLGAFNQHDVEGTGINLASFGLEADYLRDLTTDGSGYDLMDGYWFGMSGGGGATGI</sequence>
<feature type="compositionally biased region" description="Polar residues" evidence="8">
    <location>
        <begin position="374"/>
        <end position="384"/>
    </location>
</feature>
<organism evidence="10 11">
    <name type="scientific">Talaromyces atroroseus</name>
    <dbReference type="NCBI Taxonomy" id="1441469"/>
    <lineage>
        <taxon>Eukaryota</taxon>
        <taxon>Fungi</taxon>
        <taxon>Dikarya</taxon>
        <taxon>Ascomycota</taxon>
        <taxon>Pezizomycotina</taxon>
        <taxon>Eurotiomycetes</taxon>
        <taxon>Eurotiomycetidae</taxon>
        <taxon>Eurotiales</taxon>
        <taxon>Trichocomaceae</taxon>
        <taxon>Talaromyces</taxon>
        <taxon>Talaromyces sect. Trachyspermi</taxon>
    </lineage>
</organism>
<evidence type="ECO:0000256" key="1">
    <source>
        <dbReference type="ARBA" id="ARBA00004123"/>
    </source>
</evidence>
<dbReference type="SMART" id="SM00066">
    <property type="entry name" value="GAL4"/>
    <property type="match status" value="1"/>
</dbReference>
<protein>
    <submittedName>
        <fullName evidence="10">Positive regulator of purine utilization</fullName>
    </submittedName>
</protein>
<dbReference type="FunFam" id="4.10.240.10:FF:000006">
    <property type="entry name" value="Positive regulator of purine utilization"/>
    <property type="match status" value="1"/>
</dbReference>
<feature type="region of interest" description="Disordered" evidence="8">
    <location>
        <begin position="251"/>
        <end position="274"/>
    </location>
</feature>
<comment type="caution">
    <text evidence="10">The sequence shown here is derived from an EMBL/GenBank/DDBJ whole genome shotgun (WGS) entry which is preliminary data.</text>
</comment>
<proteinExistence type="predicted"/>
<name>A0A225A6I1_TALAT</name>
<dbReference type="Gene3D" id="4.10.240.10">
    <property type="entry name" value="Zn(2)-C6 fungal-type DNA-binding domain"/>
    <property type="match status" value="1"/>
</dbReference>
<evidence type="ECO:0000256" key="3">
    <source>
        <dbReference type="ARBA" id="ARBA00022833"/>
    </source>
</evidence>
<dbReference type="InterPro" id="IPR001138">
    <property type="entry name" value="Zn2Cys6_DnaBD"/>
</dbReference>
<dbReference type="GO" id="GO:0008270">
    <property type="term" value="F:zinc ion binding"/>
    <property type="evidence" value="ECO:0007669"/>
    <property type="project" value="InterPro"/>
</dbReference>
<dbReference type="GO" id="GO:0005634">
    <property type="term" value="C:nucleus"/>
    <property type="evidence" value="ECO:0007669"/>
    <property type="project" value="UniProtKB-SubCell"/>
</dbReference>
<dbReference type="CDD" id="cd12148">
    <property type="entry name" value="fungal_TF_MHR"/>
    <property type="match status" value="1"/>
</dbReference>
<keyword evidence="3" id="KW-0862">Zinc</keyword>
<dbReference type="InterPro" id="IPR007219">
    <property type="entry name" value="XnlR_reg_dom"/>
</dbReference>
<feature type="domain" description="Zn(2)-C6 fungal-type" evidence="9">
    <location>
        <begin position="75"/>
        <end position="104"/>
    </location>
</feature>
<feature type="region of interest" description="Disordered" evidence="8">
    <location>
        <begin position="818"/>
        <end position="937"/>
    </location>
</feature>
<dbReference type="RefSeq" id="XP_020116123.1">
    <property type="nucleotide sequence ID" value="XM_020263775.1"/>
</dbReference>
<reference evidence="10 11" key="1">
    <citation type="submission" date="2015-06" db="EMBL/GenBank/DDBJ databases">
        <title>Talaromyces atroroseus IBT 11181 draft genome.</title>
        <authorList>
            <person name="Rasmussen K.B."/>
            <person name="Rasmussen S."/>
            <person name="Petersen B."/>
            <person name="Sicheritz-Ponten T."/>
            <person name="Mortensen U.H."/>
            <person name="Thrane U."/>
        </authorList>
    </citation>
    <scope>NUCLEOTIDE SEQUENCE [LARGE SCALE GENOMIC DNA]</scope>
    <source>
        <strain evidence="10 11">IBT 11181</strain>
    </source>
</reference>
<evidence type="ECO:0000313" key="11">
    <source>
        <dbReference type="Proteomes" id="UP000214365"/>
    </source>
</evidence>
<evidence type="ECO:0000256" key="4">
    <source>
        <dbReference type="ARBA" id="ARBA00023015"/>
    </source>
</evidence>
<dbReference type="GO" id="GO:0006351">
    <property type="term" value="P:DNA-templated transcription"/>
    <property type="evidence" value="ECO:0007669"/>
    <property type="project" value="InterPro"/>
</dbReference>
<dbReference type="GeneID" id="31008428"/>
<evidence type="ECO:0000313" key="10">
    <source>
        <dbReference type="EMBL" id="OKL56002.1"/>
    </source>
</evidence>
<evidence type="ECO:0000256" key="5">
    <source>
        <dbReference type="ARBA" id="ARBA00023125"/>
    </source>
</evidence>
<feature type="compositionally biased region" description="Polar residues" evidence="8">
    <location>
        <begin position="822"/>
        <end position="837"/>
    </location>
</feature>
<feature type="compositionally biased region" description="Polar residues" evidence="8">
    <location>
        <begin position="1"/>
        <end position="22"/>
    </location>
</feature>